<dbReference type="GO" id="GO:0005634">
    <property type="term" value="C:nucleus"/>
    <property type="evidence" value="ECO:0007669"/>
    <property type="project" value="UniProtKB-SubCell"/>
</dbReference>
<accession>A0A7N2RCR4</accession>
<dbReference type="Gene3D" id="2.130.10.10">
    <property type="entry name" value="YVTN repeat-like/Quinoprotein amine dehydrogenase"/>
    <property type="match status" value="1"/>
</dbReference>
<dbReference type="EnsemblPlants" id="QL11p001978:mrna">
    <property type="protein sequence ID" value="QL11p001978:mrna"/>
    <property type="gene ID" value="QL11p001978"/>
</dbReference>
<dbReference type="InterPro" id="IPR036322">
    <property type="entry name" value="WD40_repeat_dom_sf"/>
</dbReference>
<dbReference type="Proteomes" id="UP000594261">
    <property type="component" value="Chromosome 11"/>
</dbReference>
<evidence type="ECO:0000313" key="7">
    <source>
        <dbReference type="Proteomes" id="UP000594261"/>
    </source>
</evidence>
<comment type="subcellular location">
    <subcellularLocation>
        <location evidence="1">Nucleus</location>
    </subcellularLocation>
</comment>
<organism evidence="6 7">
    <name type="scientific">Quercus lobata</name>
    <name type="common">Valley oak</name>
    <dbReference type="NCBI Taxonomy" id="97700"/>
    <lineage>
        <taxon>Eukaryota</taxon>
        <taxon>Viridiplantae</taxon>
        <taxon>Streptophyta</taxon>
        <taxon>Embryophyta</taxon>
        <taxon>Tracheophyta</taxon>
        <taxon>Spermatophyta</taxon>
        <taxon>Magnoliopsida</taxon>
        <taxon>eudicotyledons</taxon>
        <taxon>Gunneridae</taxon>
        <taxon>Pentapetalae</taxon>
        <taxon>rosids</taxon>
        <taxon>fabids</taxon>
        <taxon>Fagales</taxon>
        <taxon>Fagaceae</taxon>
        <taxon>Quercus</taxon>
    </lineage>
</organism>
<dbReference type="PANTHER" id="PTHR10644">
    <property type="entry name" value="DNA REPAIR/RNA PROCESSING CPSF FAMILY"/>
    <property type="match status" value="1"/>
</dbReference>
<name>A0A7N2RCR4_QUELO</name>
<dbReference type="InterPro" id="IPR058543">
    <property type="entry name" value="Beta-prop_RSE1/DDB1/CPSF1_2nd"/>
</dbReference>
<dbReference type="OMA" id="CHELGSC"/>
<reference evidence="6" key="2">
    <citation type="submission" date="2021-01" db="UniProtKB">
        <authorList>
            <consortium name="EnsemblPlants"/>
        </authorList>
    </citation>
    <scope>IDENTIFICATION</scope>
</reference>
<dbReference type="InterPro" id="IPR015943">
    <property type="entry name" value="WD40/YVTN_repeat-like_dom_sf"/>
</dbReference>
<evidence type="ECO:0000313" key="6">
    <source>
        <dbReference type="EnsemblPlants" id="QL11p001978:mrna"/>
    </source>
</evidence>
<reference evidence="6 7" key="1">
    <citation type="journal article" date="2016" name="G3 (Bethesda)">
        <title>First Draft Assembly and Annotation of the Genome of a California Endemic Oak Quercus lobata Nee (Fagaceae).</title>
        <authorList>
            <person name="Sork V.L."/>
            <person name="Fitz-Gibbon S.T."/>
            <person name="Puiu D."/>
            <person name="Crepeau M."/>
            <person name="Gugger P.F."/>
            <person name="Sherman R."/>
            <person name="Stevens K."/>
            <person name="Langley C.H."/>
            <person name="Pellegrini M."/>
            <person name="Salzberg S.L."/>
        </authorList>
    </citation>
    <scope>NUCLEOTIDE SEQUENCE [LARGE SCALE GENOMIC DNA]</scope>
    <source>
        <strain evidence="6 7">cv. SW786</strain>
    </source>
</reference>
<evidence type="ECO:0000256" key="1">
    <source>
        <dbReference type="ARBA" id="ARBA00004123"/>
    </source>
</evidence>
<dbReference type="InterPro" id="IPR004871">
    <property type="entry name" value="RSE1/DDB1/CPSF1_C"/>
</dbReference>
<keyword evidence="3" id="KW-0539">Nucleus</keyword>
<dbReference type="FunFam" id="2.130.10.10:FF:000267">
    <property type="entry name" value="DNA damage-binding protein 1a"/>
    <property type="match status" value="1"/>
</dbReference>
<dbReference type="FunFam" id="1.10.150.910:FF:000003">
    <property type="entry name" value="DNA damage-binding protein 1a"/>
    <property type="match status" value="1"/>
</dbReference>
<dbReference type="EMBL" id="LRBV02000011">
    <property type="status" value="NOT_ANNOTATED_CDS"/>
    <property type="molecule type" value="Genomic_DNA"/>
</dbReference>
<dbReference type="AlphaFoldDB" id="A0A7N2RCR4"/>
<sequence length="731" mass="81786">MKEALRRIIMKVVSGGYLNGFLFDNSRGYLNDGSLRIVRNGIGINEQASVELQGIKGMWSLRSSTDDPFDTFLVVSFISETRILAMNIEDELEETEIEGFCSQVQTLFCHDAVFNQLVQVTSSSVRLVSSTSRELRNEWNARPGYSINVATANATQVLLATGGGHLVYLEIGDGVLTEVKHAQLEYEISCLDINPIGENPNYSQLAAVGMWTDISVRIFSLPDLNLITKEPLGGEIIPRSVLLCVFEGISYLLCALGDGHLLNFLLNTSTGELADRKKVSLGTQPITLRTFSSKNTTHVFAASDRPTVIYSSNKKLLYSNVNLKEVSHMCPFNSAAFPDSLAIAKEGELTIGTIDDIQKLHIRSIPLGEHARRICHQEQSRTFAICSLKSNQSSTEDSETHYIRLLDDQTFEFISTYQLDTFEYACSILSCSFSDDSNVYYCAGTAYVLPEENEPTKGRILVFIVEDGKLQLIAEKETKGSVYSLNAFNGKLLAAINQKIQLYKWMLRDDGTRELQSECGHHGHILALYVQTRGDFIVHEEGAIEERARDYNANWMAAVEILDDDIYLGAENNFNLFTVRKNSEGATDEERGRLEVAGEYHLGEFVNRFRHGSLVMRLPDSDVGQIPTVIFGTVNGVIGVIASLPHEQYLFLEKLQSNLRKVIKGVGGLSHEQWRSFNNEKKVVDARNFLDGDLIESFLDLNRSKMDEVSKAMNVTVEELCKRVEELTRLH</sequence>
<dbReference type="Pfam" id="PF23726">
    <property type="entry name" value="Beta-prop_RSE1_2nd"/>
    <property type="match status" value="1"/>
</dbReference>
<evidence type="ECO:0000256" key="3">
    <source>
        <dbReference type="ARBA" id="ARBA00023242"/>
    </source>
</evidence>
<dbReference type="InParanoid" id="A0A7N2RCR4"/>
<dbReference type="Pfam" id="PF03178">
    <property type="entry name" value="CPSF_A"/>
    <property type="match status" value="1"/>
</dbReference>
<keyword evidence="7" id="KW-1185">Reference proteome</keyword>
<dbReference type="Gene3D" id="1.10.150.910">
    <property type="match status" value="1"/>
</dbReference>
<evidence type="ECO:0000259" key="4">
    <source>
        <dbReference type="Pfam" id="PF03178"/>
    </source>
</evidence>
<proteinExistence type="inferred from homology"/>
<dbReference type="SUPFAM" id="SSF50978">
    <property type="entry name" value="WD40 repeat-like"/>
    <property type="match status" value="1"/>
</dbReference>
<evidence type="ECO:0008006" key="8">
    <source>
        <dbReference type="Google" id="ProtNLM"/>
    </source>
</evidence>
<protein>
    <recommendedName>
        <fullName evidence="8">DNA damage-binding protein 1</fullName>
    </recommendedName>
</protein>
<dbReference type="GO" id="GO:0003676">
    <property type="term" value="F:nucleic acid binding"/>
    <property type="evidence" value="ECO:0007669"/>
    <property type="project" value="InterPro"/>
</dbReference>
<comment type="similarity">
    <text evidence="2">Belongs to the DDB1 family.</text>
</comment>
<dbReference type="InterPro" id="IPR050358">
    <property type="entry name" value="RSE1/DDB1/CFT1"/>
</dbReference>
<feature type="domain" description="RSE1/DDB1/CPSF1 C-terminal" evidence="4">
    <location>
        <begin position="401"/>
        <end position="700"/>
    </location>
</feature>
<feature type="domain" description="RSE1/DDB1/CPSF1 second beta-propeller" evidence="5">
    <location>
        <begin position="45"/>
        <end position="354"/>
    </location>
</feature>
<evidence type="ECO:0000256" key="2">
    <source>
        <dbReference type="ARBA" id="ARBA00007453"/>
    </source>
</evidence>
<dbReference type="Gramene" id="QL11p001978:mrna">
    <property type="protein sequence ID" value="QL11p001978:mrna"/>
    <property type="gene ID" value="QL11p001978"/>
</dbReference>
<evidence type="ECO:0000259" key="5">
    <source>
        <dbReference type="Pfam" id="PF23726"/>
    </source>
</evidence>